<protein>
    <submittedName>
        <fullName evidence="2">Uncharacterized protein</fullName>
    </submittedName>
</protein>
<evidence type="ECO:0000256" key="1">
    <source>
        <dbReference type="SAM" id="Phobius"/>
    </source>
</evidence>
<reference evidence="2 3" key="1">
    <citation type="submission" date="2018-11" db="EMBL/GenBank/DDBJ databases">
        <title>The draft genome sequence of Amphritea balenae JAMM 1525T.</title>
        <authorList>
            <person name="Fang Z."/>
            <person name="Zhang Y."/>
            <person name="Han X."/>
        </authorList>
    </citation>
    <scope>NUCLEOTIDE SEQUENCE [LARGE SCALE GENOMIC DNA]</scope>
    <source>
        <strain evidence="2 3">JAMM 1525</strain>
    </source>
</reference>
<accession>A0A3P1ST75</accession>
<feature type="transmembrane region" description="Helical" evidence="1">
    <location>
        <begin position="92"/>
        <end position="110"/>
    </location>
</feature>
<comment type="caution">
    <text evidence="2">The sequence shown here is derived from an EMBL/GenBank/DDBJ whole genome shotgun (WGS) entry which is preliminary data.</text>
</comment>
<sequence length="216" mass="24076">MLVEATTLIKLIAIVAILMAMLMAVEMARGRIEGAGYWCVGMLMLGLGAGMVSQRYNLDVLFSLVASMSLVSAGLGMLLLAINRVLQKPLKLAWLVVPVILMAINQWLYLDDYMRRVMGASLILGGLFFTLGVIVLIAEGNPLNQERVILLMVSLIPGVLYLLRFLIIALTQGAEYYVLWNSPLQLMSFYAVLLFLPLASYSYYFILRRYHMSITA</sequence>
<feature type="transmembrane region" description="Helical" evidence="1">
    <location>
        <begin position="60"/>
        <end position="80"/>
    </location>
</feature>
<feature type="transmembrane region" description="Helical" evidence="1">
    <location>
        <begin position="6"/>
        <end position="25"/>
    </location>
</feature>
<feature type="transmembrane region" description="Helical" evidence="1">
    <location>
        <begin position="116"/>
        <end position="137"/>
    </location>
</feature>
<feature type="transmembrane region" description="Helical" evidence="1">
    <location>
        <begin position="149"/>
        <end position="167"/>
    </location>
</feature>
<evidence type="ECO:0000313" key="3">
    <source>
        <dbReference type="Proteomes" id="UP000267535"/>
    </source>
</evidence>
<dbReference type="AlphaFoldDB" id="A0A3P1ST75"/>
<gene>
    <name evidence="2" type="ORF">EHS89_04675</name>
</gene>
<name>A0A3P1ST75_9GAMM</name>
<proteinExistence type="predicted"/>
<feature type="transmembrane region" description="Helical" evidence="1">
    <location>
        <begin position="37"/>
        <end position="54"/>
    </location>
</feature>
<keyword evidence="1" id="KW-0812">Transmembrane</keyword>
<feature type="transmembrane region" description="Helical" evidence="1">
    <location>
        <begin position="187"/>
        <end position="207"/>
    </location>
</feature>
<dbReference type="RefSeq" id="WP_124924973.1">
    <property type="nucleotide sequence ID" value="NZ_BMOH01000011.1"/>
</dbReference>
<dbReference type="Proteomes" id="UP000267535">
    <property type="component" value="Unassembled WGS sequence"/>
</dbReference>
<organism evidence="2 3">
    <name type="scientific">Amphritea balenae</name>
    <dbReference type="NCBI Taxonomy" id="452629"/>
    <lineage>
        <taxon>Bacteria</taxon>
        <taxon>Pseudomonadati</taxon>
        <taxon>Pseudomonadota</taxon>
        <taxon>Gammaproteobacteria</taxon>
        <taxon>Oceanospirillales</taxon>
        <taxon>Oceanospirillaceae</taxon>
        <taxon>Amphritea</taxon>
    </lineage>
</organism>
<keyword evidence="1" id="KW-1133">Transmembrane helix</keyword>
<evidence type="ECO:0000313" key="2">
    <source>
        <dbReference type="EMBL" id="RRD00392.1"/>
    </source>
</evidence>
<dbReference type="EMBL" id="RQXV01000002">
    <property type="protein sequence ID" value="RRD00392.1"/>
    <property type="molecule type" value="Genomic_DNA"/>
</dbReference>
<keyword evidence="3" id="KW-1185">Reference proteome</keyword>
<keyword evidence="1" id="KW-0472">Membrane</keyword>